<dbReference type="Gene3D" id="1.50.10.10">
    <property type="match status" value="1"/>
</dbReference>
<organism evidence="5 6">
    <name type="scientific">Ruminococcus albus SY3</name>
    <dbReference type="NCBI Taxonomy" id="1341156"/>
    <lineage>
        <taxon>Bacteria</taxon>
        <taxon>Bacillati</taxon>
        <taxon>Bacillota</taxon>
        <taxon>Clostridia</taxon>
        <taxon>Eubacteriales</taxon>
        <taxon>Oscillospiraceae</taxon>
        <taxon>Ruminococcus</taxon>
    </lineage>
</organism>
<accession>A0A011VWV1</accession>
<comment type="caution">
    <text evidence="5">The sequence shown here is derived from an EMBL/GenBank/DDBJ whole genome shotgun (WGS) entry which is preliminary data.</text>
</comment>
<dbReference type="RefSeq" id="WP_037288536.1">
    <property type="nucleotide sequence ID" value="NZ_JEOB01000003.1"/>
</dbReference>
<comment type="similarity">
    <text evidence="2">Belongs to the N-acylglucosamine 2-epimerase family.</text>
</comment>
<evidence type="ECO:0000313" key="5">
    <source>
        <dbReference type="EMBL" id="EXM39058.1"/>
    </source>
</evidence>
<name>A0A011VWV1_RUMAL</name>
<dbReference type="InterPro" id="IPR010819">
    <property type="entry name" value="AGE/CE"/>
</dbReference>
<keyword evidence="6" id="KW-1185">Reference proteome</keyword>
<evidence type="ECO:0000256" key="2">
    <source>
        <dbReference type="ARBA" id="ARBA00008558"/>
    </source>
</evidence>
<comment type="function">
    <text evidence="4">Catalyzes the reversible epimerization of cellobiose to 4-O-beta-D-glucopyranosyl-D-mannose (Glc-Man).</text>
</comment>
<dbReference type="OrthoDB" id="5141876at2"/>
<dbReference type="EMBL" id="JEOB01000003">
    <property type="protein sequence ID" value="EXM39058.1"/>
    <property type="molecule type" value="Genomic_DNA"/>
</dbReference>
<reference evidence="5 6" key="1">
    <citation type="submission" date="2013-06" db="EMBL/GenBank/DDBJ databases">
        <title>Rumen cellulosomics: divergent fiber-degrading strategies revealed by comparative genome-wide analysis of six Ruminococcal strains.</title>
        <authorList>
            <person name="Dassa B."/>
            <person name="Borovok I."/>
            <person name="Lamed R."/>
            <person name="Flint H."/>
            <person name="Yeoman C.J."/>
            <person name="White B."/>
            <person name="Bayer E.A."/>
        </authorList>
    </citation>
    <scope>NUCLEOTIDE SEQUENCE [LARGE SCALE GENOMIC DNA]</scope>
    <source>
        <strain evidence="5 6">SY3</strain>
    </source>
</reference>
<protein>
    <recommendedName>
        <fullName evidence="4">Cellobiose 2-epimerase</fullName>
        <shortName evidence="4">CE</shortName>
        <ecNumber evidence="4">5.1.3.11</ecNumber>
    </recommendedName>
</protein>
<dbReference type="Proteomes" id="UP000021369">
    <property type="component" value="Unassembled WGS sequence"/>
</dbReference>
<dbReference type="InterPro" id="IPR008928">
    <property type="entry name" value="6-hairpin_glycosidase_sf"/>
</dbReference>
<proteinExistence type="inferred from homology"/>
<gene>
    <name evidence="5" type="ORF">RASY3_12250</name>
</gene>
<dbReference type="GO" id="GO:0047736">
    <property type="term" value="F:cellobiose epimerase activity"/>
    <property type="evidence" value="ECO:0007669"/>
    <property type="project" value="UniProtKB-UniRule"/>
</dbReference>
<evidence type="ECO:0000256" key="3">
    <source>
        <dbReference type="ARBA" id="ARBA00023235"/>
    </source>
</evidence>
<dbReference type="AlphaFoldDB" id="A0A011VWV1"/>
<dbReference type="InterPro" id="IPR012341">
    <property type="entry name" value="6hp_glycosidase-like_sf"/>
</dbReference>
<comment type="catalytic activity">
    <reaction evidence="1 4">
        <text>D-cellobiose = beta-D-glucosyl-(1-&gt;4)-D-mannopyranose</text>
        <dbReference type="Rhea" id="RHEA:23384"/>
        <dbReference type="ChEBI" id="CHEBI:17057"/>
        <dbReference type="ChEBI" id="CHEBI:47931"/>
        <dbReference type="EC" id="5.1.3.11"/>
    </reaction>
</comment>
<dbReference type="PATRIC" id="fig|1341156.4.peg.2389"/>
<dbReference type="PANTHER" id="PTHR15108">
    <property type="entry name" value="N-ACYLGLUCOSAMINE-2-EPIMERASE"/>
    <property type="match status" value="1"/>
</dbReference>
<dbReference type="GO" id="GO:0005975">
    <property type="term" value="P:carbohydrate metabolic process"/>
    <property type="evidence" value="ECO:0007669"/>
    <property type="project" value="InterPro"/>
</dbReference>
<comment type="similarity">
    <text evidence="4">Belongs to the cellobiose 2-epimerase family.</text>
</comment>
<evidence type="ECO:0000313" key="6">
    <source>
        <dbReference type="Proteomes" id="UP000021369"/>
    </source>
</evidence>
<evidence type="ECO:0000256" key="1">
    <source>
        <dbReference type="ARBA" id="ARBA00001470"/>
    </source>
</evidence>
<dbReference type="Pfam" id="PF07221">
    <property type="entry name" value="GlcNAc_2-epim"/>
    <property type="match status" value="1"/>
</dbReference>
<dbReference type="HAMAP" id="MF_00929">
    <property type="entry name" value="Cellobiose_2_epim"/>
    <property type="match status" value="1"/>
</dbReference>
<keyword evidence="3 4" id="KW-0413">Isomerase</keyword>
<dbReference type="EC" id="5.1.3.11" evidence="4"/>
<dbReference type="InterPro" id="IPR028584">
    <property type="entry name" value="Cellobiose_2_epim"/>
</dbReference>
<evidence type="ECO:0000256" key="4">
    <source>
        <dbReference type="HAMAP-Rule" id="MF_00929"/>
    </source>
</evidence>
<sequence length="389" mass="44900">MLINEVKKELEEHIIPFWNKLRDDENGGYYGYLSFGLELDKQADKGVILHSRILWFYSNAYMTLGSDELLDYAKHAYEFIKNNCIDYEHGGVYWMMDYKGRPADTMKHTYNIAFAIYALSSYYRASGDKVALALAYGLFDDIENNTLDEYGYREAFDREWNLVDNEALSENGLKADKTMNAILHLIEAYTELYKADGNEKVAQRLRFQLGQMRDIVYTPETNALKVFFDTAFNLVGDIHSYGHDIEATWLMDRACDVLGDEELRKQFAEMGLKISHNIQNIALEDGALNNESDKGVINKTRVWWVQAEAVVGFINAYQHSGEEKFLASAKSVWENIKKYVIDPREGGEWYAEVTFGHVPRESEETVGPWKCPYHNGRMCMEVIARNVDF</sequence>
<dbReference type="SUPFAM" id="SSF48208">
    <property type="entry name" value="Six-hairpin glycosidases"/>
    <property type="match status" value="1"/>
</dbReference>